<evidence type="ECO:0000256" key="1">
    <source>
        <dbReference type="ARBA" id="ARBA00023157"/>
    </source>
</evidence>
<dbReference type="SUPFAM" id="SSF56436">
    <property type="entry name" value="C-type lectin-like"/>
    <property type="match status" value="1"/>
</dbReference>
<keyword evidence="1" id="KW-1015">Disulfide bond</keyword>
<dbReference type="InterPro" id="IPR016187">
    <property type="entry name" value="CTDL_fold"/>
</dbReference>
<dbReference type="InterPro" id="IPR018378">
    <property type="entry name" value="C-type_lectin_CS"/>
</dbReference>
<dbReference type="Gene3D" id="3.10.100.10">
    <property type="entry name" value="Mannose-Binding Protein A, subunit A"/>
    <property type="match status" value="1"/>
</dbReference>
<keyword evidence="5" id="KW-1185">Reference proteome</keyword>
<reference evidence="4 5" key="1">
    <citation type="submission" date="2018-03" db="EMBL/GenBank/DDBJ databases">
        <title>Finding Nemo's genes: A chromosome-scale reference assembly of the genome of the orange clownfish Amphiprion percula.</title>
        <authorList>
            <person name="Lehmann R."/>
        </authorList>
    </citation>
    <scope>NUCLEOTIDE SEQUENCE</scope>
</reference>
<feature type="signal peptide" evidence="2">
    <location>
        <begin position="1"/>
        <end position="24"/>
    </location>
</feature>
<dbReference type="SMART" id="SM00034">
    <property type="entry name" value="CLECT"/>
    <property type="match status" value="1"/>
</dbReference>
<dbReference type="Pfam" id="PF00059">
    <property type="entry name" value="Lectin_C"/>
    <property type="match status" value="1"/>
</dbReference>
<sequence length="154" mass="17663">PCRTGAYKVVVLLMFITLQCQCLTQSTNSIKRPDKSYHATRYSFIDIPLNWYEAQRFCRVKFTDLVTINNMYNNNKLLDALGGQVSLTWIGLHRGASDRWMWADGGGEALFTRWTEGEPNQLAADEWCAEASSSGRWNDVSCAEKKDFICYDRE</sequence>
<dbReference type="PANTHER" id="PTHR45784:SF3">
    <property type="entry name" value="C-TYPE LECTIN DOMAIN FAMILY 4 MEMBER K-LIKE-RELATED"/>
    <property type="match status" value="1"/>
</dbReference>
<evidence type="ECO:0000256" key="2">
    <source>
        <dbReference type="SAM" id="SignalP"/>
    </source>
</evidence>
<evidence type="ECO:0000259" key="3">
    <source>
        <dbReference type="PROSITE" id="PS50041"/>
    </source>
</evidence>
<dbReference type="GeneTree" id="ENSGT00990000204994"/>
<dbReference type="OMA" id="AADEWCA"/>
<evidence type="ECO:0000313" key="4">
    <source>
        <dbReference type="Ensembl" id="ENSAPEP00000024164.1"/>
    </source>
</evidence>
<dbReference type="AlphaFoldDB" id="A0A3P8THI4"/>
<accession>A0A3P8THI4</accession>
<dbReference type="Ensembl" id="ENSAPET00000024796.1">
    <property type="protein sequence ID" value="ENSAPEP00000024164.1"/>
    <property type="gene ID" value="ENSAPEG00000017180.1"/>
</dbReference>
<dbReference type="PROSITE" id="PS00615">
    <property type="entry name" value="C_TYPE_LECTIN_1"/>
    <property type="match status" value="1"/>
</dbReference>
<feature type="chain" id="PRO_5018121488" description="C-type lectin domain-containing protein" evidence="2">
    <location>
        <begin position="25"/>
        <end position="154"/>
    </location>
</feature>
<dbReference type="Proteomes" id="UP000265080">
    <property type="component" value="Chromosome 23"/>
</dbReference>
<evidence type="ECO:0000313" key="5">
    <source>
        <dbReference type="Proteomes" id="UP000265080"/>
    </source>
</evidence>
<organism evidence="4 5">
    <name type="scientific">Amphiprion percula</name>
    <name type="common">Orange clownfish</name>
    <name type="synonym">Lutjanus percula</name>
    <dbReference type="NCBI Taxonomy" id="161767"/>
    <lineage>
        <taxon>Eukaryota</taxon>
        <taxon>Metazoa</taxon>
        <taxon>Chordata</taxon>
        <taxon>Craniata</taxon>
        <taxon>Vertebrata</taxon>
        <taxon>Euteleostomi</taxon>
        <taxon>Actinopterygii</taxon>
        <taxon>Neopterygii</taxon>
        <taxon>Teleostei</taxon>
        <taxon>Neoteleostei</taxon>
        <taxon>Acanthomorphata</taxon>
        <taxon>Ovalentaria</taxon>
        <taxon>Pomacentridae</taxon>
        <taxon>Amphiprion</taxon>
    </lineage>
</organism>
<name>A0A3P8THI4_AMPPE</name>
<dbReference type="InterPro" id="IPR001304">
    <property type="entry name" value="C-type_lectin-like"/>
</dbReference>
<dbReference type="PROSITE" id="PS50041">
    <property type="entry name" value="C_TYPE_LECTIN_2"/>
    <property type="match status" value="1"/>
</dbReference>
<reference evidence="4" key="3">
    <citation type="submission" date="2025-09" db="UniProtKB">
        <authorList>
            <consortium name="Ensembl"/>
        </authorList>
    </citation>
    <scope>IDENTIFICATION</scope>
</reference>
<protein>
    <recommendedName>
        <fullName evidence="3">C-type lectin domain-containing protein</fullName>
    </recommendedName>
</protein>
<dbReference type="PANTHER" id="PTHR45784">
    <property type="entry name" value="C-TYPE LECTIN DOMAIN FAMILY 20 MEMBER A-RELATED"/>
    <property type="match status" value="1"/>
</dbReference>
<reference evidence="4" key="2">
    <citation type="submission" date="2025-08" db="UniProtKB">
        <authorList>
            <consortium name="Ensembl"/>
        </authorList>
    </citation>
    <scope>IDENTIFICATION</scope>
</reference>
<proteinExistence type="predicted"/>
<keyword evidence="2" id="KW-0732">Signal</keyword>
<dbReference type="InterPro" id="IPR016186">
    <property type="entry name" value="C-type_lectin-like/link_sf"/>
</dbReference>
<dbReference type="STRING" id="161767.ENSAPEP00000024164"/>
<feature type="domain" description="C-type lectin" evidence="3">
    <location>
        <begin position="37"/>
        <end position="151"/>
    </location>
</feature>